<dbReference type="InterPro" id="IPR011707">
    <property type="entry name" value="Cu-oxidase-like_N"/>
</dbReference>
<gene>
    <name evidence="9" type="ORF">CB0940_11813</name>
    <name evidence="10" type="ORF">RHO25_008818</name>
</gene>
<protein>
    <submittedName>
        <fullName evidence="9">Laccase-1</fullName>
    </submittedName>
</protein>
<evidence type="ECO:0000313" key="10">
    <source>
        <dbReference type="EMBL" id="WPB04173.1"/>
    </source>
</evidence>
<dbReference type="CDD" id="cd13854">
    <property type="entry name" value="CuRO_1_MaLCC_like"/>
    <property type="match status" value="1"/>
</dbReference>
<evidence type="ECO:0000256" key="1">
    <source>
        <dbReference type="ARBA" id="ARBA00010609"/>
    </source>
</evidence>
<dbReference type="InterPro" id="IPR045087">
    <property type="entry name" value="Cu-oxidase_fam"/>
</dbReference>
<accession>A0A2G5IEI2</accession>
<dbReference type="FunFam" id="2.60.40.420:FF:000021">
    <property type="entry name" value="Extracellular dihydrogeodin oxidase/laccase"/>
    <property type="match status" value="1"/>
</dbReference>
<dbReference type="OrthoDB" id="2121828at2759"/>
<evidence type="ECO:0000259" key="7">
    <source>
        <dbReference type="Pfam" id="PF07731"/>
    </source>
</evidence>
<reference evidence="9 11" key="1">
    <citation type="submission" date="2015-10" db="EMBL/GenBank/DDBJ databases">
        <title>The cercosporin biosynthetic gene cluster was horizontally transferred to several fungal lineages and shown to be expanded in Cercospora beticola based on microsynteny with recipient genomes.</title>
        <authorList>
            <person name="De Jonge R."/>
            <person name="Ebert M.K."/>
            <person name="Suttle J.C."/>
            <person name="Jurick Ii W.M."/>
            <person name="Secor G.A."/>
            <person name="Thomma B.P."/>
            <person name="Van De Peer Y."/>
            <person name="Bolton M.D."/>
        </authorList>
    </citation>
    <scope>NUCLEOTIDE SEQUENCE [LARGE SCALE GENOMIC DNA]</scope>
    <source>
        <strain evidence="9 11">09-40</strain>
    </source>
</reference>
<evidence type="ECO:0000256" key="4">
    <source>
        <dbReference type="ARBA" id="ARBA00023008"/>
    </source>
</evidence>
<reference evidence="10 12" key="2">
    <citation type="submission" date="2023-09" db="EMBL/GenBank/DDBJ databases">
        <title>Complete-Gapless Cercospora beticola genome.</title>
        <authorList>
            <person name="Wyatt N.A."/>
            <person name="Spanner R.E."/>
            <person name="Bolton M.D."/>
        </authorList>
    </citation>
    <scope>NUCLEOTIDE SEQUENCE [LARGE SCALE GENOMIC DNA]</scope>
    <source>
        <strain evidence="10">Cb09-40</strain>
    </source>
</reference>
<dbReference type="GO" id="GO:0005507">
    <property type="term" value="F:copper ion binding"/>
    <property type="evidence" value="ECO:0007669"/>
    <property type="project" value="InterPro"/>
</dbReference>
<dbReference type="PANTHER" id="PTHR11709">
    <property type="entry name" value="MULTI-COPPER OXIDASE"/>
    <property type="match status" value="1"/>
</dbReference>
<dbReference type="Pfam" id="PF00394">
    <property type="entry name" value="Cu-oxidase"/>
    <property type="match status" value="1"/>
</dbReference>
<evidence type="ECO:0000256" key="2">
    <source>
        <dbReference type="ARBA" id="ARBA00022723"/>
    </source>
</evidence>
<evidence type="ECO:0000259" key="6">
    <source>
        <dbReference type="Pfam" id="PF00394"/>
    </source>
</evidence>
<dbReference type="EMBL" id="CP134188">
    <property type="protein sequence ID" value="WPB04173.1"/>
    <property type="molecule type" value="Genomic_DNA"/>
</dbReference>
<evidence type="ECO:0000313" key="12">
    <source>
        <dbReference type="Proteomes" id="UP001302367"/>
    </source>
</evidence>
<evidence type="ECO:0000256" key="5">
    <source>
        <dbReference type="SAM" id="SignalP"/>
    </source>
</evidence>
<dbReference type="FunFam" id="2.60.40.420:FF:000045">
    <property type="entry name" value="Laccase 2"/>
    <property type="match status" value="1"/>
</dbReference>
<dbReference type="Proteomes" id="UP001302367">
    <property type="component" value="Chromosome 5"/>
</dbReference>
<feature type="chain" id="PRO_5013579453" evidence="5">
    <location>
        <begin position="19"/>
        <end position="597"/>
    </location>
</feature>
<evidence type="ECO:0000313" key="9">
    <source>
        <dbReference type="EMBL" id="PIB02924.1"/>
    </source>
</evidence>
<proteinExistence type="inferred from homology"/>
<dbReference type="PANTHER" id="PTHR11709:SF145">
    <property type="entry name" value="LCC1"/>
    <property type="match status" value="1"/>
</dbReference>
<dbReference type="SUPFAM" id="SSF49503">
    <property type="entry name" value="Cupredoxins"/>
    <property type="match status" value="3"/>
</dbReference>
<evidence type="ECO:0000259" key="8">
    <source>
        <dbReference type="Pfam" id="PF07732"/>
    </source>
</evidence>
<name>A0A2G5IEI2_CERBT</name>
<keyword evidence="4" id="KW-0186">Copper</keyword>
<dbReference type="InterPro" id="IPR011706">
    <property type="entry name" value="Cu-oxidase_C"/>
</dbReference>
<dbReference type="Proteomes" id="UP000230605">
    <property type="component" value="Chromosome 10"/>
</dbReference>
<dbReference type="Pfam" id="PF07732">
    <property type="entry name" value="Cu-oxidase_3"/>
    <property type="match status" value="1"/>
</dbReference>
<evidence type="ECO:0000256" key="3">
    <source>
        <dbReference type="ARBA" id="ARBA00023002"/>
    </source>
</evidence>
<dbReference type="EMBL" id="LKMD01000099">
    <property type="protein sequence ID" value="PIB02924.1"/>
    <property type="molecule type" value="Genomic_DNA"/>
</dbReference>
<feature type="signal peptide" evidence="5">
    <location>
        <begin position="1"/>
        <end position="18"/>
    </location>
</feature>
<feature type="domain" description="Plastocyanin-like" evidence="6">
    <location>
        <begin position="199"/>
        <end position="346"/>
    </location>
</feature>
<evidence type="ECO:0000313" key="11">
    <source>
        <dbReference type="Proteomes" id="UP000230605"/>
    </source>
</evidence>
<sequence>MSLAKAAVLALGIRQAAAHWPSTLQHLNGTHLPPWLENDGAAPDAIPWGDMTANNTNYYETWPETGVTRYYVFEIARGQCAPDGVDMECILVNNQFPGPLIEANWGDNIEITVTNRLDEGTAIHLHGFLQKGTPYMDGVPGVHQCPIAPGETFVYRTRAELYGSAWYHSHFDGQSANGFYGPIVIYGPTNAEYDEDLGPVMLGDWVHAYYQDLVDDLMAPFPNAKIPPSDNVLINGLNPYYGAMNASVAGFSIQSGKTYRFRLISAACSATMKFTIDDHEMTVIANDFVPVVPYKTDHVTLSVGQRTDILVTFNRDPSSAVWMRSFIAPCSEAQGQTEARAAIYYENADTEALPISMPGPNAYNTYCGNDDLAQSVPFYKITPPMPESKSVIPISAQVNGTHLLWYMAGRTFRTDYNKPMLMEAQKGNLDFPSILNAHNYGTNNSILMVIENTGKMPHPMHLHGHNMFILAEGPCTDNNFVFGRTDGVAAADIEAPDRDYGNCWDGHIVNPENPLRRDVFMLLPGEYIVIQWLQDNPGVWTLHCHLTWHSAAGFVWTVIERPEDIKQMQIPRQMTEQCDTWQAWTNKNVVHMTDDGV</sequence>
<keyword evidence="12" id="KW-1185">Reference proteome</keyword>
<comment type="similarity">
    <text evidence="1">Belongs to the multicopper oxidase family.</text>
</comment>
<keyword evidence="2" id="KW-0479">Metal-binding</keyword>
<keyword evidence="3" id="KW-0560">Oxidoreductase</keyword>
<feature type="domain" description="Plastocyanin-like" evidence="8">
    <location>
        <begin position="75"/>
        <end position="188"/>
    </location>
</feature>
<feature type="domain" description="Plastocyanin-like" evidence="7">
    <location>
        <begin position="426"/>
        <end position="563"/>
    </location>
</feature>
<dbReference type="AlphaFoldDB" id="A0A2G5IEI2"/>
<dbReference type="Gene3D" id="2.60.40.420">
    <property type="entry name" value="Cupredoxins - blue copper proteins"/>
    <property type="match status" value="3"/>
</dbReference>
<dbReference type="InterPro" id="IPR001117">
    <property type="entry name" value="Cu-oxidase_2nd"/>
</dbReference>
<dbReference type="InterPro" id="IPR008972">
    <property type="entry name" value="Cupredoxin"/>
</dbReference>
<dbReference type="GO" id="GO:0016491">
    <property type="term" value="F:oxidoreductase activity"/>
    <property type="evidence" value="ECO:0007669"/>
    <property type="project" value="UniProtKB-KW"/>
</dbReference>
<keyword evidence="5" id="KW-0732">Signal</keyword>
<dbReference type="Pfam" id="PF07731">
    <property type="entry name" value="Cu-oxidase_2"/>
    <property type="match status" value="1"/>
</dbReference>
<organism evidence="9 11">
    <name type="scientific">Cercospora beticola</name>
    <name type="common">Sugarbeet leaf spot fungus</name>
    <dbReference type="NCBI Taxonomy" id="122368"/>
    <lineage>
        <taxon>Eukaryota</taxon>
        <taxon>Fungi</taxon>
        <taxon>Dikarya</taxon>
        <taxon>Ascomycota</taxon>
        <taxon>Pezizomycotina</taxon>
        <taxon>Dothideomycetes</taxon>
        <taxon>Dothideomycetidae</taxon>
        <taxon>Mycosphaerellales</taxon>
        <taxon>Mycosphaerellaceae</taxon>
        <taxon>Cercospora</taxon>
    </lineage>
</organism>